<accession>A0ABQ9X5P1</accession>
<organism evidence="2 3">
    <name type="scientific">Blattamonas nauphoetae</name>
    <dbReference type="NCBI Taxonomy" id="2049346"/>
    <lineage>
        <taxon>Eukaryota</taxon>
        <taxon>Metamonada</taxon>
        <taxon>Preaxostyla</taxon>
        <taxon>Oxymonadida</taxon>
        <taxon>Blattamonas</taxon>
    </lineage>
</organism>
<evidence type="ECO:0000313" key="3">
    <source>
        <dbReference type="Proteomes" id="UP001281761"/>
    </source>
</evidence>
<evidence type="ECO:0000256" key="1">
    <source>
        <dbReference type="SAM" id="MobiDB-lite"/>
    </source>
</evidence>
<dbReference type="EMBL" id="JARBJD010000252">
    <property type="protein sequence ID" value="KAK2945640.1"/>
    <property type="molecule type" value="Genomic_DNA"/>
</dbReference>
<name>A0ABQ9X5P1_9EUKA</name>
<reference evidence="2 3" key="1">
    <citation type="journal article" date="2022" name="bioRxiv">
        <title>Genomics of Preaxostyla Flagellates Illuminates Evolutionary Transitions and the Path Towards Mitochondrial Loss.</title>
        <authorList>
            <person name="Novak L.V.F."/>
            <person name="Treitli S.C."/>
            <person name="Pyrih J."/>
            <person name="Halakuc P."/>
            <person name="Pipaliya S.V."/>
            <person name="Vacek V."/>
            <person name="Brzon O."/>
            <person name="Soukal P."/>
            <person name="Eme L."/>
            <person name="Dacks J.B."/>
            <person name="Karnkowska A."/>
            <person name="Elias M."/>
            <person name="Hampl V."/>
        </authorList>
    </citation>
    <scope>NUCLEOTIDE SEQUENCE [LARGE SCALE GENOMIC DNA]</scope>
    <source>
        <strain evidence="2">NAU3</strain>
        <tissue evidence="2">Gut</tissue>
    </source>
</reference>
<sequence length="292" mass="33071">MGLETSRRTQPQSQPKKTPPKPPPSHPPEDHFNTSRTEEQVKKIFKNPDKDSSQIDFARFASHITFYDESMNKLPEVELIESPHKWIIYSLDMLFTYLEPARREEVLNKIKSNFLDGAAMGEKVKFEEMIETVILQGSPVHLLMKTMTQVHMFQVVDSMLSCLHPPYMIKDAGIWEIDVVLPTKTGSLSVPGVTGIKVIHRKNQSSLPTFCKWNMVYTSTFTVLGSEGVGTDPSICAPLYQHTSDFATTLSLEAVEVRFDNFVFDQTATEGRKKDFLTRLNATPDEISSILN</sequence>
<gene>
    <name evidence="2" type="ORF">BLNAU_19437</name>
</gene>
<protein>
    <submittedName>
        <fullName evidence="2">Uncharacterized protein</fullName>
    </submittedName>
</protein>
<proteinExistence type="predicted"/>
<keyword evidence="3" id="KW-1185">Reference proteome</keyword>
<comment type="caution">
    <text evidence="2">The sequence shown here is derived from an EMBL/GenBank/DDBJ whole genome shotgun (WGS) entry which is preliminary data.</text>
</comment>
<feature type="compositionally biased region" description="Basic and acidic residues" evidence="1">
    <location>
        <begin position="27"/>
        <end position="39"/>
    </location>
</feature>
<evidence type="ECO:0000313" key="2">
    <source>
        <dbReference type="EMBL" id="KAK2945640.1"/>
    </source>
</evidence>
<dbReference type="Proteomes" id="UP001281761">
    <property type="component" value="Unassembled WGS sequence"/>
</dbReference>
<feature type="region of interest" description="Disordered" evidence="1">
    <location>
        <begin position="1"/>
        <end position="39"/>
    </location>
</feature>